<dbReference type="CDD" id="cd01335">
    <property type="entry name" value="Radical_SAM"/>
    <property type="match status" value="1"/>
</dbReference>
<dbReference type="SFLD" id="SFLDG01067">
    <property type="entry name" value="SPASM/twitch_domain_containing"/>
    <property type="match status" value="1"/>
</dbReference>
<evidence type="ECO:0000256" key="2">
    <source>
        <dbReference type="ARBA" id="ARBA00022691"/>
    </source>
</evidence>
<dbReference type="InterPro" id="IPR058240">
    <property type="entry name" value="rSAM_sf"/>
</dbReference>
<dbReference type="Gene3D" id="3.20.20.70">
    <property type="entry name" value="Aldolase class I"/>
    <property type="match status" value="1"/>
</dbReference>
<dbReference type="PANTHER" id="PTHR11228">
    <property type="entry name" value="RADICAL SAM DOMAIN PROTEIN"/>
    <property type="match status" value="1"/>
</dbReference>
<gene>
    <name evidence="7" type="ORF">POL25_06885</name>
</gene>
<evidence type="ECO:0000256" key="1">
    <source>
        <dbReference type="ARBA" id="ARBA00001966"/>
    </source>
</evidence>
<keyword evidence="4" id="KW-0408">Iron</keyword>
<name>A0ABT5DSJ9_9BACT</name>
<keyword evidence="5" id="KW-0411">Iron-sulfur</keyword>
<dbReference type="InterPro" id="IPR013785">
    <property type="entry name" value="Aldolase_TIM"/>
</dbReference>
<evidence type="ECO:0000256" key="3">
    <source>
        <dbReference type="ARBA" id="ARBA00022723"/>
    </source>
</evidence>
<protein>
    <submittedName>
        <fullName evidence="7">Radical SAM protein</fullName>
    </submittedName>
</protein>
<evidence type="ECO:0000259" key="6">
    <source>
        <dbReference type="Pfam" id="PF04055"/>
    </source>
</evidence>
<dbReference type="InterPro" id="IPR007197">
    <property type="entry name" value="rSAM"/>
</dbReference>
<evidence type="ECO:0000256" key="4">
    <source>
        <dbReference type="ARBA" id="ARBA00023004"/>
    </source>
</evidence>
<reference evidence="7 8" key="1">
    <citation type="submission" date="2022-11" db="EMBL/GenBank/DDBJ databases">
        <title>Minimal conservation of predation-associated metabolite biosynthetic gene clusters underscores biosynthetic potential of Myxococcota including descriptions for ten novel species: Archangium lansinium sp. nov., Myxococcus landrumus sp. nov., Nannocystis bai.</title>
        <authorList>
            <person name="Ahearne A."/>
            <person name="Stevens C."/>
            <person name="Dowd S."/>
        </authorList>
    </citation>
    <scope>NUCLEOTIDE SEQUENCE [LARGE SCALE GENOMIC DNA]</scope>
    <source>
        <strain evidence="7 8">BB15-2</strain>
    </source>
</reference>
<keyword evidence="2" id="KW-0949">S-adenosyl-L-methionine</keyword>
<dbReference type="Pfam" id="PF04055">
    <property type="entry name" value="Radical_SAM"/>
    <property type="match status" value="1"/>
</dbReference>
<evidence type="ECO:0000313" key="7">
    <source>
        <dbReference type="EMBL" id="MDC0716609.1"/>
    </source>
</evidence>
<sequence>MTGWSTNHDGVAIEVAVTRGDAGGDRLDVQVEVEDRGELALERLLAALRHATSQAELTAHGVAGAYRVEDLLAVEAAVADDDGPRLERWLRRRLAKETAVHVRPRDGRARARASFVRRGERPTSQRKLYARSDGKIRVEAFELHVVEHCNLRCAHCCNMSPYLGEHTQSVADIEAICRTMAAQLQVDVFKIMGGEPLLHPDITGVLHAIRRSGISDTVRLFTNGLRLHAMDDGFWEALDELTISHYASAPVRPAHLAAAREKARAFDVVLNVKPVGEFSEVMRAEREHDDAALRATYERCWLRHRCLVVRRGKFYMCTRAAYAEEFHRDIAHGAHPDDREAARAGDGVPLDAPDLGAALLAYLNRVEPLVSCRFCHGGDGPVAAHSQLSGADVRAGRLHPLRVPRA</sequence>
<dbReference type="Proteomes" id="UP001221686">
    <property type="component" value="Unassembled WGS sequence"/>
</dbReference>
<dbReference type="EMBL" id="JAQNDL010000001">
    <property type="protein sequence ID" value="MDC0716609.1"/>
    <property type="molecule type" value="Genomic_DNA"/>
</dbReference>
<keyword evidence="3" id="KW-0479">Metal-binding</keyword>
<accession>A0ABT5DSJ9</accession>
<comment type="caution">
    <text evidence="7">The sequence shown here is derived from an EMBL/GenBank/DDBJ whole genome shotgun (WGS) entry which is preliminary data.</text>
</comment>
<dbReference type="InterPro" id="IPR050377">
    <property type="entry name" value="Radical_SAM_PqqE_MftC-like"/>
</dbReference>
<organism evidence="7 8">
    <name type="scientific">Nannocystis bainbridge</name>
    <dbReference type="NCBI Taxonomy" id="2995303"/>
    <lineage>
        <taxon>Bacteria</taxon>
        <taxon>Pseudomonadati</taxon>
        <taxon>Myxococcota</taxon>
        <taxon>Polyangia</taxon>
        <taxon>Nannocystales</taxon>
        <taxon>Nannocystaceae</taxon>
        <taxon>Nannocystis</taxon>
    </lineage>
</organism>
<evidence type="ECO:0000256" key="5">
    <source>
        <dbReference type="ARBA" id="ARBA00023014"/>
    </source>
</evidence>
<keyword evidence="8" id="KW-1185">Reference proteome</keyword>
<feature type="domain" description="Radical SAM core" evidence="6">
    <location>
        <begin position="146"/>
        <end position="241"/>
    </location>
</feature>
<dbReference type="SUPFAM" id="SSF102114">
    <property type="entry name" value="Radical SAM enzymes"/>
    <property type="match status" value="1"/>
</dbReference>
<dbReference type="RefSeq" id="WP_272085101.1">
    <property type="nucleotide sequence ID" value="NZ_JAQNDL010000001.1"/>
</dbReference>
<proteinExistence type="predicted"/>
<comment type="cofactor">
    <cofactor evidence="1">
        <name>[4Fe-4S] cluster</name>
        <dbReference type="ChEBI" id="CHEBI:49883"/>
    </cofactor>
</comment>
<dbReference type="PANTHER" id="PTHR11228:SF7">
    <property type="entry name" value="PQQA PEPTIDE CYCLASE"/>
    <property type="match status" value="1"/>
</dbReference>
<evidence type="ECO:0000313" key="8">
    <source>
        <dbReference type="Proteomes" id="UP001221686"/>
    </source>
</evidence>
<dbReference type="SFLD" id="SFLDS00029">
    <property type="entry name" value="Radical_SAM"/>
    <property type="match status" value="1"/>
</dbReference>